<keyword evidence="4" id="KW-1185">Reference proteome</keyword>
<dbReference type="CDD" id="cd00093">
    <property type="entry name" value="HTH_XRE"/>
    <property type="match status" value="1"/>
</dbReference>
<accession>A0AA90H4S2</accession>
<dbReference type="EMBL" id="JABXJJ020000002">
    <property type="protein sequence ID" value="MDI5968137.1"/>
    <property type="molecule type" value="Genomic_DNA"/>
</dbReference>
<evidence type="ECO:0000313" key="2">
    <source>
        <dbReference type="EMBL" id="MDI5961556.1"/>
    </source>
</evidence>
<dbReference type="InterPro" id="IPR001387">
    <property type="entry name" value="Cro/C1-type_HTH"/>
</dbReference>
<sequence length="296" mass="33171">MDRTEELSEFLRSRRARITPEEAGVGAGPGVRRVPGLRREEVARLAGINVDYYVRLERGRNLNASEAVLDAVARALRLDATERAHLFTLARPKPFRGSGRPRPLPPQRVRPAMYRVLEALEPKPAMITGRRMDVLAANRTARAMYTDFDALPHRERNFARFVFLDENARSLFTDWRRNAADVVAVLHLYSGRHACDPQLAELIGELSLRSPEFRTWWADHNVHQHTHGTKQFHHPVVGRMTLSYETLAVMGDQDQTLTVYTAEPASASEAALDLLASWTGGTAPHPAPAYERPGGA</sequence>
<dbReference type="RefSeq" id="WP_271315597.1">
    <property type="nucleotide sequence ID" value="NZ_JAAGKO020000002.1"/>
</dbReference>
<dbReference type="SMART" id="SM00530">
    <property type="entry name" value="HTH_XRE"/>
    <property type="match status" value="1"/>
</dbReference>
<reference evidence="3 4" key="1">
    <citation type="submission" date="2023-05" db="EMBL/GenBank/DDBJ databases">
        <title>Streptantibioticus silvisoli sp. nov., acidotolerant actinomycetes 1 from pine litter.</title>
        <authorList>
            <person name="Swiecimska M."/>
            <person name="Golinska P."/>
            <person name="Sangal V."/>
            <person name="Wachnowicz B."/>
            <person name="Goodfellow M."/>
        </authorList>
    </citation>
    <scope>NUCLEOTIDE SEQUENCE</scope>
    <source>
        <strain evidence="3">SL13</strain>
        <strain evidence="2 4">SL54</strain>
    </source>
</reference>
<proteinExistence type="predicted"/>
<dbReference type="Gene3D" id="1.10.260.40">
    <property type="entry name" value="lambda repressor-like DNA-binding domains"/>
    <property type="match status" value="1"/>
</dbReference>
<dbReference type="Gene3D" id="3.30.450.180">
    <property type="match status" value="1"/>
</dbReference>
<organism evidence="3">
    <name type="scientific">Streptantibioticus silvisoli</name>
    <dbReference type="NCBI Taxonomy" id="2705255"/>
    <lineage>
        <taxon>Bacteria</taxon>
        <taxon>Bacillati</taxon>
        <taxon>Actinomycetota</taxon>
        <taxon>Actinomycetes</taxon>
        <taxon>Kitasatosporales</taxon>
        <taxon>Streptomycetaceae</taxon>
        <taxon>Streptantibioticus</taxon>
    </lineage>
</organism>
<evidence type="ECO:0000259" key="1">
    <source>
        <dbReference type="PROSITE" id="PS50943"/>
    </source>
</evidence>
<dbReference type="AlphaFoldDB" id="A0AA90H4S2"/>
<dbReference type="InterPro" id="IPR041413">
    <property type="entry name" value="MLTR_LBD"/>
</dbReference>
<evidence type="ECO:0000313" key="4">
    <source>
        <dbReference type="Proteomes" id="UP001156398"/>
    </source>
</evidence>
<evidence type="ECO:0000313" key="3">
    <source>
        <dbReference type="EMBL" id="MDI5968137.1"/>
    </source>
</evidence>
<feature type="domain" description="HTH cro/C1-type" evidence="1">
    <location>
        <begin position="36"/>
        <end position="83"/>
    </location>
</feature>
<comment type="caution">
    <text evidence="3">The sequence shown here is derived from an EMBL/GenBank/DDBJ whole genome shotgun (WGS) entry which is preliminary data.</text>
</comment>
<dbReference type="Pfam" id="PF17765">
    <property type="entry name" value="MLTR_LBD"/>
    <property type="match status" value="1"/>
</dbReference>
<dbReference type="PROSITE" id="PS50943">
    <property type="entry name" value="HTH_CROC1"/>
    <property type="match status" value="1"/>
</dbReference>
<dbReference type="InterPro" id="IPR010982">
    <property type="entry name" value="Lambda_DNA-bd_dom_sf"/>
</dbReference>
<name>A0AA90H4S2_9ACTN</name>
<gene>
    <name evidence="2" type="ORF">POF43_002260</name>
    <name evidence="3" type="ORF">POF50_002035</name>
</gene>
<dbReference type="SUPFAM" id="SSF47413">
    <property type="entry name" value="lambda repressor-like DNA-binding domains"/>
    <property type="match status" value="1"/>
</dbReference>
<dbReference type="EMBL" id="JAAGKO020000002">
    <property type="protein sequence ID" value="MDI5961556.1"/>
    <property type="molecule type" value="Genomic_DNA"/>
</dbReference>
<dbReference type="Pfam" id="PF13560">
    <property type="entry name" value="HTH_31"/>
    <property type="match status" value="1"/>
</dbReference>
<dbReference type="PANTHER" id="PTHR35010">
    <property type="entry name" value="BLL4672 PROTEIN-RELATED"/>
    <property type="match status" value="1"/>
</dbReference>
<dbReference type="PANTHER" id="PTHR35010:SF2">
    <property type="entry name" value="BLL4672 PROTEIN"/>
    <property type="match status" value="1"/>
</dbReference>
<dbReference type="Proteomes" id="UP001156398">
    <property type="component" value="Unassembled WGS sequence"/>
</dbReference>
<protein>
    <submittedName>
        <fullName evidence="3">Helix-turn-helix transcriptional regulator</fullName>
    </submittedName>
</protein>
<dbReference type="GO" id="GO:0003677">
    <property type="term" value="F:DNA binding"/>
    <property type="evidence" value="ECO:0007669"/>
    <property type="project" value="InterPro"/>
</dbReference>